<evidence type="ECO:0000256" key="4">
    <source>
        <dbReference type="ARBA" id="ARBA00022980"/>
    </source>
</evidence>
<sequence length="207" mass="21894">MVRGILGRKLGMTQIFDENGELVPVTVVQAGPCVVVQVKTQANDGYDAAQIGLVEGKPPRHVPKPLVGHFAKAQVPPTRVLREVPVDATAEVKPGMTVLCDIFAPGDVIRVVGTSKGKGFQGAVRRHHFRGGAASHGSMFHRAPGSIGPSAFPSRVFPGTRMAGRMGGDTVTLKRVKVVKVDVENNLLFLKGAVPGGRKALVRLVKA</sequence>
<dbReference type="GO" id="GO:0019843">
    <property type="term" value="F:rRNA binding"/>
    <property type="evidence" value="ECO:0007669"/>
    <property type="project" value="UniProtKB-UniRule"/>
</dbReference>
<dbReference type="FunFam" id="2.40.30.10:FF:000004">
    <property type="entry name" value="50S ribosomal protein L3"/>
    <property type="match status" value="1"/>
</dbReference>
<dbReference type="Pfam" id="PF00297">
    <property type="entry name" value="Ribosomal_L3"/>
    <property type="match status" value="1"/>
</dbReference>
<comment type="subunit">
    <text evidence="7">Part of the 50S ribosomal subunit. Forms a cluster with proteins L14 and L19.</text>
</comment>
<evidence type="ECO:0000313" key="9">
    <source>
        <dbReference type="Proteomes" id="UP000027284"/>
    </source>
</evidence>
<evidence type="ECO:0000256" key="5">
    <source>
        <dbReference type="ARBA" id="ARBA00023274"/>
    </source>
</evidence>
<evidence type="ECO:0000313" key="8">
    <source>
        <dbReference type="EMBL" id="KDA54647.1"/>
    </source>
</evidence>
<keyword evidence="2 7" id="KW-0699">rRNA-binding</keyword>
<name>A0A062XPW2_9BACT</name>
<comment type="similarity">
    <text evidence="1 7">Belongs to the universal ribosomal protein uL3 family.</text>
</comment>
<accession>A0A062XPW2</accession>
<dbReference type="EMBL" id="JMFG01000005">
    <property type="protein sequence ID" value="KDA54647.1"/>
    <property type="molecule type" value="Genomic_DNA"/>
</dbReference>
<comment type="caution">
    <text evidence="8">The sequence shown here is derived from an EMBL/GenBank/DDBJ whole genome shotgun (WGS) entry which is preliminary data.</text>
</comment>
<evidence type="ECO:0000256" key="2">
    <source>
        <dbReference type="ARBA" id="ARBA00022730"/>
    </source>
</evidence>
<dbReference type="Proteomes" id="UP000027284">
    <property type="component" value="Unassembled WGS sequence"/>
</dbReference>
<dbReference type="FunFam" id="3.30.160.810:FF:000001">
    <property type="entry name" value="50S ribosomal protein L3"/>
    <property type="match status" value="1"/>
</dbReference>
<dbReference type="AlphaFoldDB" id="A0A062XPW2"/>
<dbReference type="InterPro" id="IPR019927">
    <property type="entry name" value="Ribosomal_uL3_bac/org-type"/>
</dbReference>
<dbReference type="NCBIfam" id="TIGR03625">
    <property type="entry name" value="L3_bact"/>
    <property type="match status" value="1"/>
</dbReference>
<dbReference type="GO" id="GO:0022625">
    <property type="term" value="C:cytosolic large ribosomal subunit"/>
    <property type="evidence" value="ECO:0007669"/>
    <property type="project" value="TreeGrafter"/>
</dbReference>
<evidence type="ECO:0000256" key="1">
    <source>
        <dbReference type="ARBA" id="ARBA00006540"/>
    </source>
</evidence>
<dbReference type="STRING" id="1312852.EG19_09480"/>
<keyword evidence="3 7" id="KW-0694">RNA-binding</keyword>
<dbReference type="GO" id="GO:0006412">
    <property type="term" value="P:translation"/>
    <property type="evidence" value="ECO:0007669"/>
    <property type="project" value="UniProtKB-UniRule"/>
</dbReference>
<evidence type="ECO:0000256" key="6">
    <source>
        <dbReference type="ARBA" id="ARBA00035243"/>
    </source>
</evidence>
<keyword evidence="4 7" id="KW-0689">Ribosomal protein</keyword>
<dbReference type="OrthoDB" id="9806135at2"/>
<dbReference type="SUPFAM" id="SSF50447">
    <property type="entry name" value="Translation proteins"/>
    <property type="match status" value="1"/>
</dbReference>
<proteinExistence type="inferred from homology"/>
<dbReference type="PANTHER" id="PTHR11229:SF16">
    <property type="entry name" value="LARGE RIBOSOMAL SUBUNIT PROTEIN UL3C"/>
    <property type="match status" value="1"/>
</dbReference>
<dbReference type="RefSeq" id="WP_038046761.1">
    <property type="nucleotide sequence ID" value="NZ_JMFG01000005.1"/>
</dbReference>
<keyword evidence="9" id="KW-1185">Reference proteome</keyword>
<protein>
    <recommendedName>
        <fullName evidence="6 7">Large ribosomal subunit protein uL3</fullName>
    </recommendedName>
</protein>
<keyword evidence="5 7" id="KW-0687">Ribonucleoprotein</keyword>
<dbReference type="InterPro" id="IPR009000">
    <property type="entry name" value="Transl_B-barrel_sf"/>
</dbReference>
<dbReference type="Gene3D" id="2.40.30.10">
    <property type="entry name" value="Translation factors"/>
    <property type="match status" value="1"/>
</dbReference>
<dbReference type="GO" id="GO:0003735">
    <property type="term" value="F:structural constituent of ribosome"/>
    <property type="evidence" value="ECO:0007669"/>
    <property type="project" value="UniProtKB-UniRule"/>
</dbReference>
<evidence type="ECO:0000256" key="3">
    <source>
        <dbReference type="ARBA" id="ARBA00022884"/>
    </source>
</evidence>
<evidence type="ECO:0000256" key="7">
    <source>
        <dbReference type="HAMAP-Rule" id="MF_01325"/>
    </source>
</evidence>
<dbReference type="PANTHER" id="PTHR11229">
    <property type="entry name" value="50S RIBOSOMAL PROTEIN L3"/>
    <property type="match status" value="1"/>
</dbReference>
<dbReference type="HAMAP" id="MF_01325_B">
    <property type="entry name" value="Ribosomal_uL3_B"/>
    <property type="match status" value="1"/>
</dbReference>
<reference evidence="8 9" key="1">
    <citation type="submission" date="2014-04" db="EMBL/GenBank/DDBJ databases">
        <title>The Genome Sequence of Thermoanaerobaculum aquaticum MP-01, The First Cultivated Group 23 Acidobacterium.</title>
        <authorList>
            <person name="Stamps B.W."/>
            <person name="Losey N.A."/>
            <person name="Lawson P.A."/>
            <person name="Stevenson B.S."/>
        </authorList>
    </citation>
    <scope>NUCLEOTIDE SEQUENCE [LARGE SCALE GENOMIC DNA]</scope>
    <source>
        <strain evidence="8 9">MP-01</strain>
    </source>
</reference>
<comment type="function">
    <text evidence="7">One of the primary rRNA binding proteins, it binds directly near the 3'-end of the 23S rRNA, where it nucleates assembly of the 50S subunit.</text>
</comment>
<organism evidence="8 9">
    <name type="scientific">Thermoanaerobaculum aquaticum</name>
    <dbReference type="NCBI Taxonomy" id="1312852"/>
    <lineage>
        <taxon>Bacteria</taxon>
        <taxon>Pseudomonadati</taxon>
        <taxon>Acidobacteriota</taxon>
        <taxon>Thermoanaerobaculia</taxon>
        <taxon>Thermoanaerobaculales</taxon>
        <taxon>Thermoanaerobaculaceae</taxon>
        <taxon>Thermoanaerobaculum</taxon>
    </lineage>
</organism>
<dbReference type="InterPro" id="IPR000597">
    <property type="entry name" value="Ribosomal_uL3"/>
</dbReference>
<gene>
    <name evidence="7" type="primary">rplC</name>
    <name evidence="8" type="ORF">EG19_09480</name>
</gene>
<dbReference type="Gene3D" id="3.30.160.810">
    <property type="match status" value="1"/>
</dbReference>